<dbReference type="Proteomes" id="UP000562027">
    <property type="component" value="Unassembled WGS sequence"/>
</dbReference>
<reference evidence="4 5" key="1">
    <citation type="submission" date="2020-08" db="EMBL/GenBank/DDBJ databases">
        <title>Functional genomics of gut bacteria from endangered species of beetles.</title>
        <authorList>
            <person name="Carlos-Shanley C."/>
        </authorList>
    </citation>
    <scope>NUCLEOTIDE SEQUENCE [LARGE SCALE GENOMIC DNA]</scope>
    <source>
        <strain evidence="4 5">S00239</strain>
    </source>
</reference>
<dbReference type="NCBIfam" id="TIGR02595">
    <property type="entry name" value="PEP_CTERM"/>
    <property type="match status" value="1"/>
</dbReference>
<dbReference type="AlphaFoldDB" id="A0A840LD93"/>
<gene>
    <name evidence="4" type="ORF">HNP55_001816</name>
</gene>
<evidence type="ECO:0000256" key="2">
    <source>
        <dbReference type="SAM" id="SignalP"/>
    </source>
</evidence>
<keyword evidence="2" id="KW-0732">Signal</keyword>
<feature type="domain" description="Ice-binding protein C-terminal" evidence="3">
    <location>
        <begin position="120"/>
        <end position="144"/>
    </location>
</feature>
<feature type="signal peptide" evidence="2">
    <location>
        <begin position="1"/>
        <end position="23"/>
    </location>
</feature>
<feature type="transmembrane region" description="Helical" evidence="1">
    <location>
        <begin position="124"/>
        <end position="141"/>
    </location>
</feature>
<feature type="chain" id="PRO_5032695844" description="Ice-binding protein C-terminal domain-containing protein" evidence="2">
    <location>
        <begin position="24"/>
        <end position="148"/>
    </location>
</feature>
<evidence type="ECO:0000256" key="1">
    <source>
        <dbReference type="SAM" id="Phobius"/>
    </source>
</evidence>
<dbReference type="Pfam" id="PF07589">
    <property type="entry name" value="PEP-CTERM"/>
    <property type="match status" value="1"/>
</dbReference>
<keyword evidence="1" id="KW-0812">Transmembrane</keyword>
<sequence>MIKQTKTLLALVMSGLMASSVMAAIAPSLRWNSPGGLGSFAEPKSKHAFSFEPGGLSAAFNGQALSTALNLGSAQSSAGFDSWYFRASDLSHGLRHFSLTGQSLGGDLKDRDKGSAPPAPIPEPSSYALLLAGMGVVTLVVRRRGLQG</sequence>
<dbReference type="EMBL" id="JACHLP010000003">
    <property type="protein sequence ID" value="MBB4843297.1"/>
    <property type="molecule type" value="Genomic_DNA"/>
</dbReference>
<keyword evidence="5" id="KW-1185">Reference proteome</keyword>
<name>A0A840LD93_9BURK</name>
<proteinExistence type="predicted"/>
<evidence type="ECO:0000313" key="5">
    <source>
        <dbReference type="Proteomes" id="UP000562027"/>
    </source>
</evidence>
<evidence type="ECO:0000313" key="4">
    <source>
        <dbReference type="EMBL" id="MBB4843297.1"/>
    </source>
</evidence>
<protein>
    <recommendedName>
        <fullName evidence="3">Ice-binding protein C-terminal domain-containing protein</fullName>
    </recommendedName>
</protein>
<dbReference type="InterPro" id="IPR013424">
    <property type="entry name" value="Ice-binding_C"/>
</dbReference>
<accession>A0A840LD93</accession>
<evidence type="ECO:0000259" key="3">
    <source>
        <dbReference type="Pfam" id="PF07589"/>
    </source>
</evidence>
<organism evidence="4 5">
    <name type="scientific">Roseateles oligotrophus</name>
    <dbReference type="NCBI Taxonomy" id="1769250"/>
    <lineage>
        <taxon>Bacteria</taxon>
        <taxon>Pseudomonadati</taxon>
        <taxon>Pseudomonadota</taxon>
        <taxon>Betaproteobacteria</taxon>
        <taxon>Burkholderiales</taxon>
        <taxon>Sphaerotilaceae</taxon>
        <taxon>Roseateles</taxon>
    </lineage>
</organism>
<keyword evidence="1" id="KW-1133">Transmembrane helix</keyword>
<dbReference type="RefSeq" id="WP_184298421.1">
    <property type="nucleotide sequence ID" value="NZ_JACHLP010000003.1"/>
</dbReference>
<keyword evidence="1" id="KW-0472">Membrane</keyword>
<comment type="caution">
    <text evidence="4">The sequence shown here is derived from an EMBL/GenBank/DDBJ whole genome shotgun (WGS) entry which is preliminary data.</text>
</comment>